<evidence type="ECO:0000313" key="3">
    <source>
        <dbReference type="Proteomes" id="UP000027138"/>
    </source>
</evidence>
<accession>A0A067JP28</accession>
<proteinExistence type="predicted"/>
<evidence type="ECO:0000313" key="2">
    <source>
        <dbReference type="EMBL" id="KDP21269.1"/>
    </source>
</evidence>
<keyword evidence="1" id="KW-0812">Transmembrane</keyword>
<evidence type="ECO:0000256" key="1">
    <source>
        <dbReference type="SAM" id="Phobius"/>
    </source>
</evidence>
<gene>
    <name evidence="2" type="ORF">JCGZ_21740</name>
</gene>
<dbReference type="EMBL" id="KK915662">
    <property type="protein sequence ID" value="KDP21269.1"/>
    <property type="molecule type" value="Genomic_DNA"/>
</dbReference>
<feature type="transmembrane region" description="Helical" evidence="1">
    <location>
        <begin position="21"/>
        <end position="44"/>
    </location>
</feature>
<keyword evidence="1" id="KW-1133">Transmembrane helix</keyword>
<dbReference type="AlphaFoldDB" id="A0A067JP28"/>
<keyword evidence="3" id="KW-1185">Reference proteome</keyword>
<organism evidence="2 3">
    <name type="scientific">Jatropha curcas</name>
    <name type="common">Barbados nut</name>
    <dbReference type="NCBI Taxonomy" id="180498"/>
    <lineage>
        <taxon>Eukaryota</taxon>
        <taxon>Viridiplantae</taxon>
        <taxon>Streptophyta</taxon>
        <taxon>Embryophyta</taxon>
        <taxon>Tracheophyta</taxon>
        <taxon>Spermatophyta</taxon>
        <taxon>Magnoliopsida</taxon>
        <taxon>eudicotyledons</taxon>
        <taxon>Gunneridae</taxon>
        <taxon>Pentapetalae</taxon>
        <taxon>rosids</taxon>
        <taxon>fabids</taxon>
        <taxon>Malpighiales</taxon>
        <taxon>Euphorbiaceae</taxon>
        <taxon>Crotonoideae</taxon>
        <taxon>Jatropheae</taxon>
        <taxon>Jatropha</taxon>
    </lineage>
</organism>
<protein>
    <submittedName>
        <fullName evidence="2">Uncharacterized protein</fullName>
    </submittedName>
</protein>
<dbReference type="Proteomes" id="UP000027138">
    <property type="component" value="Unassembled WGS sequence"/>
</dbReference>
<reference evidence="2 3" key="1">
    <citation type="journal article" date="2014" name="PLoS ONE">
        <title>Global Analysis of Gene Expression Profiles in Physic Nut (Jatropha curcas L.) Seedlings Exposed to Salt Stress.</title>
        <authorList>
            <person name="Zhang L."/>
            <person name="Zhang C."/>
            <person name="Wu P."/>
            <person name="Chen Y."/>
            <person name="Li M."/>
            <person name="Jiang H."/>
            <person name="Wu G."/>
        </authorList>
    </citation>
    <scope>NUCLEOTIDE SEQUENCE [LARGE SCALE GENOMIC DNA]</scope>
    <source>
        <strain evidence="3">cv. GZQX0401</strain>
        <tissue evidence="2">Young leaves</tissue>
    </source>
</reference>
<sequence>MARKFKAINKKKCLCEKTIELMVNIVKMSSITLASTMCLTPAMMRQPATTAGSLVPVDEISISSKYQVPVENQKCQELLDGNHDIDKRAGIFISKIREENFRRW</sequence>
<name>A0A067JP28_JATCU</name>
<keyword evidence="1" id="KW-0472">Membrane</keyword>